<dbReference type="InterPro" id="IPR029063">
    <property type="entry name" value="SAM-dependent_MTases_sf"/>
</dbReference>
<dbReference type="AlphaFoldDB" id="A0A0K8P4J3"/>
<sequence length="510" mass="56854">MHAPLPAIHLVVMQPTGYVHSLGLLDPARYLRHMLRRLGASVSLAKNRLREDALNLVFGAHLGFPAELLARHACVFVNLEQLGPGGAAVTPDYLALLRSAPVADYDADNLAAYGGTPDTVPVLPFLHAPYLQRPDALPLDERPFDLLFFGSMNPRRQRLIERIEACGRSVAVFDAPLYGPERDDYIVQARAVLNCHFYDSSRFEQVRVAHCLSLGTPVVSERRERTRPGPAFEDAVDWFDEASLEAFFTGVYPRPDWASRAADRLGGFAAADPLPAYRALLAQAVAVEAAHRRRRDPAPDRPTRLHLGSGKDYRPGWLNLDVIERAEPDLVLDLGRPVALPLEAATRWGGRVLLAPGQFQRIYANNVLEHVPDLPMLMGNALTLLAEGGEIEIEVPYEKAPTAWQDPTHVRAMNENSWIYYTDWFWYLGWFTHRFEATESTWLDARLQPCPHEQAAFMRVRLRKVATSPRERTLARTMQADFGGLDDDPLPVALREPAPAGTPAPALRAA</sequence>
<dbReference type="STRING" id="1547922.ISF6_3476"/>
<evidence type="ECO:0000256" key="1">
    <source>
        <dbReference type="SAM" id="MobiDB-lite"/>
    </source>
</evidence>
<gene>
    <name evidence="2" type="ORF">ISF6_3476</name>
</gene>
<dbReference type="OrthoDB" id="9007998at2"/>
<reference evidence="3" key="1">
    <citation type="submission" date="2015-07" db="EMBL/GenBank/DDBJ databases">
        <title>Discovery of a poly(ethylene terephthalate assimilation.</title>
        <authorList>
            <person name="Yoshida S."/>
            <person name="Hiraga K."/>
            <person name="Takehana T."/>
            <person name="Taniguchi I."/>
            <person name="Yamaji H."/>
            <person name="Maeda Y."/>
            <person name="Toyohara K."/>
            <person name="Miyamoto K."/>
            <person name="Kimura Y."/>
            <person name="Oda K."/>
        </authorList>
    </citation>
    <scope>NUCLEOTIDE SEQUENCE [LARGE SCALE GENOMIC DNA]</scope>
    <source>
        <strain evidence="3">NBRC 110686 / TISTR 2288 / 201-F6</strain>
    </source>
</reference>
<feature type="region of interest" description="Disordered" evidence="1">
    <location>
        <begin position="489"/>
        <end position="510"/>
    </location>
</feature>
<dbReference type="EMBL" id="BBYR01000050">
    <property type="protein sequence ID" value="GAP37531.1"/>
    <property type="molecule type" value="Genomic_DNA"/>
</dbReference>
<evidence type="ECO:0000313" key="3">
    <source>
        <dbReference type="Proteomes" id="UP000037660"/>
    </source>
</evidence>
<proteinExistence type="predicted"/>
<dbReference type="Pfam" id="PF13489">
    <property type="entry name" value="Methyltransf_23"/>
    <property type="match status" value="1"/>
</dbReference>
<dbReference type="Gene3D" id="3.40.50.150">
    <property type="entry name" value="Vaccinia Virus protein VP39"/>
    <property type="match status" value="1"/>
</dbReference>
<comment type="caution">
    <text evidence="2">The sequence shown here is derived from an EMBL/GenBank/DDBJ whole genome shotgun (WGS) entry which is preliminary data.</text>
</comment>
<dbReference type="SUPFAM" id="SSF53335">
    <property type="entry name" value="S-adenosyl-L-methionine-dependent methyltransferases"/>
    <property type="match status" value="1"/>
</dbReference>
<dbReference type="Proteomes" id="UP000037660">
    <property type="component" value="Unassembled WGS sequence"/>
</dbReference>
<accession>A0A0K8P4J3</accession>
<dbReference type="RefSeq" id="WP_054021465.1">
    <property type="nucleotide sequence ID" value="NZ_BBYR01000050.1"/>
</dbReference>
<protein>
    <submittedName>
        <fullName evidence="2">Uncharacterized protein</fullName>
    </submittedName>
</protein>
<organism evidence="2 3">
    <name type="scientific">Piscinibacter sakaiensis</name>
    <name type="common">Ideonella sakaiensis</name>
    <dbReference type="NCBI Taxonomy" id="1547922"/>
    <lineage>
        <taxon>Bacteria</taxon>
        <taxon>Pseudomonadati</taxon>
        <taxon>Pseudomonadota</taxon>
        <taxon>Betaproteobacteria</taxon>
        <taxon>Burkholderiales</taxon>
        <taxon>Sphaerotilaceae</taxon>
        <taxon>Piscinibacter</taxon>
    </lineage>
</organism>
<name>A0A0K8P4J3_PISS1</name>
<evidence type="ECO:0000313" key="2">
    <source>
        <dbReference type="EMBL" id="GAP37531.1"/>
    </source>
</evidence>
<reference evidence="2 3" key="2">
    <citation type="journal article" date="2016" name="Science">
        <title>A bacterium that degrades and assimilates poly(ethylene terephthalate).</title>
        <authorList>
            <person name="Yoshida S."/>
            <person name="Hiraga K."/>
            <person name="Takehana T."/>
            <person name="Taniguchi I."/>
            <person name="Yamaji H."/>
            <person name="Maeda Y."/>
            <person name="Toyohara K."/>
            <person name="Miyamoto K."/>
            <person name="Kimura Y."/>
            <person name="Oda K."/>
        </authorList>
    </citation>
    <scope>NUCLEOTIDE SEQUENCE [LARGE SCALE GENOMIC DNA]</scope>
    <source>
        <strain evidence="3">NBRC 110686 / TISTR 2288 / 201-F6</strain>
    </source>
</reference>
<keyword evidence="3" id="KW-1185">Reference proteome</keyword>